<evidence type="ECO:0000313" key="2">
    <source>
        <dbReference type="Proteomes" id="UP000196587"/>
    </source>
</evidence>
<organism evidence="1 2">
    <name type="scientific">Bacteroides clarus</name>
    <dbReference type="NCBI Taxonomy" id="626929"/>
    <lineage>
        <taxon>Bacteria</taxon>
        <taxon>Pseudomonadati</taxon>
        <taxon>Bacteroidota</taxon>
        <taxon>Bacteroidia</taxon>
        <taxon>Bacteroidales</taxon>
        <taxon>Bacteroidaceae</taxon>
        <taxon>Bacteroides</taxon>
    </lineage>
</organism>
<dbReference type="Proteomes" id="UP000196587">
    <property type="component" value="Unassembled WGS sequence"/>
</dbReference>
<protein>
    <recommendedName>
        <fullName evidence="3">RloB domain-containing protein</fullName>
    </recommendedName>
</protein>
<sequence length="364" mass="42180">MARCKRTTHKNNIVILCEGSDTEVKYFCDLKSYVEELHPDSFSDIKILPVADEIIREKKGSRRKKTLRQPIPSLHSDKHYWCKWEHTDEEYELYKAQPTRYVRETQLYMEEDGYVEGWAVFDKDTFTDHQTAFKLAEEIEGLHIAFSSHCFEEWLLLHFERNPHLFSASVCKNDDKDRGCGTNVPGDCHGTVCLGGYIREKRYIPDYAKSQESIFTTYTLPHIPLCYLNAAWTRTLSDNPPYECNPYTNIDMLVKRLSGDTRIFHWYHTNENIALCGTTIRVSIANRTVTIENTGNRALILKADTCMLCNEYAEVTRRLSLDILEPKSNKEIQLAENEYFLHLRAGNDWSYILTTSSHSSATTG</sequence>
<name>A0A1Y4JHX5_9BACE</name>
<dbReference type="Pfam" id="PF13707">
    <property type="entry name" value="RloB"/>
    <property type="match status" value="1"/>
</dbReference>
<accession>A0A1Y4JHX5</accession>
<dbReference type="EMBL" id="NFKE01000015">
    <property type="protein sequence ID" value="OUP32085.1"/>
    <property type="molecule type" value="Genomic_DNA"/>
</dbReference>
<dbReference type="InterPro" id="IPR025591">
    <property type="entry name" value="RloB"/>
</dbReference>
<proteinExistence type="predicted"/>
<evidence type="ECO:0000313" key="1">
    <source>
        <dbReference type="EMBL" id="OUP32085.1"/>
    </source>
</evidence>
<dbReference type="RefSeq" id="WP_087413449.1">
    <property type="nucleotide sequence ID" value="NZ_CALIXP010000068.1"/>
</dbReference>
<reference evidence="2" key="1">
    <citation type="submission" date="2017-04" db="EMBL/GenBank/DDBJ databases">
        <title>Function of individual gut microbiota members based on whole genome sequencing of pure cultures obtained from chicken caecum.</title>
        <authorList>
            <person name="Medvecky M."/>
            <person name="Cejkova D."/>
            <person name="Polansky O."/>
            <person name="Karasova D."/>
            <person name="Kubasova T."/>
            <person name="Cizek A."/>
            <person name="Rychlik I."/>
        </authorList>
    </citation>
    <scope>NUCLEOTIDE SEQUENCE [LARGE SCALE GENOMIC DNA]</scope>
    <source>
        <strain evidence="2">An189</strain>
    </source>
</reference>
<comment type="caution">
    <text evidence="1">The sequence shown here is derived from an EMBL/GenBank/DDBJ whole genome shotgun (WGS) entry which is preliminary data.</text>
</comment>
<evidence type="ECO:0008006" key="3">
    <source>
        <dbReference type="Google" id="ProtNLM"/>
    </source>
</evidence>
<dbReference type="AlphaFoldDB" id="A0A1Y4JHX5"/>
<gene>
    <name evidence="1" type="ORF">B5F24_15370</name>
</gene>